<dbReference type="STRING" id="1229783.C273_04950"/>
<feature type="transmembrane region" description="Helical" evidence="8">
    <location>
        <begin position="267"/>
        <end position="285"/>
    </location>
</feature>
<evidence type="ECO:0000313" key="10">
    <source>
        <dbReference type="Proteomes" id="UP000009885"/>
    </source>
</evidence>
<feature type="transmembrane region" description="Helical" evidence="8">
    <location>
        <begin position="297"/>
        <end position="314"/>
    </location>
</feature>
<proteinExistence type="inferred from homology"/>
<dbReference type="InterPro" id="IPR037294">
    <property type="entry name" value="ABC_BtuC-like"/>
</dbReference>
<keyword evidence="6 8" id="KW-1133">Transmembrane helix</keyword>
<accession>K9AR64</accession>
<keyword evidence="3" id="KW-0813">Transport</keyword>
<dbReference type="RefSeq" id="WP_009383095.1">
    <property type="nucleotide sequence ID" value="NZ_AMSQ01000006.1"/>
</dbReference>
<comment type="caution">
    <text evidence="9">The sequence shown here is derived from an EMBL/GenBank/DDBJ whole genome shotgun (WGS) entry which is preliminary data.</text>
</comment>
<feature type="transmembrane region" description="Helical" evidence="8">
    <location>
        <begin position="45"/>
        <end position="65"/>
    </location>
</feature>
<keyword evidence="10" id="KW-1185">Reference proteome</keyword>
<evidence type="ECO:0000256" key="3">
    <source>
        <dbReference type="ARBA" id="ARBA00022448"/>
    </source>
</evidence>
<dbReference type="EMBL" id="AMSQ01000006">
    <property type="protein sequence ID" value="EKU48531.1"/>
    <property type="molecule type" value="Genomic_DNA"/>
</dbReference>
<dbReference type="eggNOG" id="COG4605">
    <property type="taxonomic scope" value="Bacteria"/>
</dbReference>
<dbReference type="SUPFAM" id="SSF81345">
    <property type="entry name" value="ABC transporter involved in vitamin B12 uptake, BtuC"/>
    <property type="match status" value="1"/>
</dbReference>
<dbReference type="Pfam" id="PF01032">
    <property type="entry name" value="FecCD"/>
    <property type="match status" value="1"/>
</dbReference>
<dbReference type="PATRIC" id="fig|1229783.3.peg.997"/>
<feature type="transmembrane region" description="Helical" evidence="8">
    <location>
        <begin position="226"/>
        <end position="255"/>
    </location>
</feature>
<keyword evidence="5 8" id="KW-0812">Transmembrane</keyword>
<feature type="transmembrane region" description="Helical" evidence="8">
    <location>
        <begin position="12"/>
        <end position="33"/>
    </location>
</feature>
<dbReference type="AlphaFoldDB" id="K9AR64"/>
<keyword evidence="4" id="KW-1003">Cell membrane</keyword>
<dbReference type="GO" id="GO:0033214">
    <property type="term" value="P:siderophore-iron import into cell"/>
    <property type="evidence" value="ECO:0007669"/>
    <property type="project" value="TreeGrafter"/>
</dbReference>
<dbReference type="Gene3D" id="1.10.3470.10">
    <property type="entry name" value="ABC transporter involved in vitamin B12 uptake, BtuC"/>
    <property type="match status" value="1"/>
</dbReference>
<feature type="transmembrane region" description="Helical" evidence="8">
    <location>
        <begin position="132"/>
        <end position="158"/>
    </location>
</feature>
<gene>
    <name evidence="9" type="ORF">C273_04950</name>
</gene>
<evidence type="ECO:0000256" key="8">
    <source>
        <dbReference type="SAM" id="Phobius"/>
    </source>
</evidence>
<evidence type="ECO:0000256" key="5">
    <source>
        <dbReference type="ARBA" id="ARBA00022692"/>
    </source>
</evidence>
<feature type="transmembrane region" description="Helical" evidence="8">
    <location>
        <begin position="107"/>
        <end position="126"/>
    </location>
</feature>
<sequence length="320" mass="36183">MKLLEKKKKLILLVAVTLIISIAYLFIGLDFEIFEYQFSSRVRKLVLMLFVGAAIATSVTIFQAITVNRLLTPSIMGLDAVYIFIKVLLIFVFGVQSFWNTNIYANFIITVFVMMLFALILFQVIFKTFQFSVYMILLMGVVMGTFFKSITGFIELLINPEDFLQIQSAMFASFDASNSKLVLLSAIILIMIILSIVRLLPTLDVLLLGKAHAINLGIRYEVFTRLLMILVAILVSISTALVGPITFLGLMTINIAHEFMKTYEHKYLLPVTICLSWIVLILAQFGVEQLFEATNEVSILINLVGGSYFIYILVKRRHLA</sequence>
<comment type="subcellular location">
    <subcellularLocation>
        <location evidence="1">Cell membrane</location>
        <topology evidence="1">Multi-pass membrane protein</topology>
    </subcellularLocation>
</comment>
<comment type="similarity">
    <text evidence="2">Belongs to the binding-protein-dependent transport system permease family. FecCD subfamily.</text>
</comment>
<feature type="transmembrane region" description="Helical" evidence="8">
    <location>
        <begin position="71"/>
        <end position="95"/>
    </location>
</feature>
<evidence type="ECO:0000256" key="1">
    <source>
        <dbReference type="ARBA" id="ARBA00004651"/>
    </source>
</evidence>
<dbReference type="OrthoDB" id="9796260at2"/>
<evidence type="ECO:0000256" key="6">
    <source>
        <dbReference type="ARBA" id="ARBA00022989"/>
    </source>
</evidence>
<dbReference type="InterPro" id="IPR000522">
    <property type="entry name" value="ABC_transptr_permease_BtuC"/>
</dbReference>
<keyword evidence="7 8" id="KW-0472">Membrane</keyword>
<organism evidence="9 10">
    <name type="scientific">Staphylococcus massiliensis S46</name>
    <dbReference type="NCBI Taxonomy" id="1229783"/>
    <lineage>
        <taxon>Bacteria</taxon>
        <taxon>Bacillati</taxon>
        <taxon>Bacillota</taxon>
        <taxon>Bacilli</taxon>
        <taxon>Bacillales</taxon>
        <taxon>Staphylococcaceae</taxon>
        <taxon>Staphylococcus</taxon>
    </lineage>
</organism>
<protein>
    <submittedName>
        <fullName evidence="9">Cobalamin Fe3+-siderophores ABC transporter permease</fullName>
    </submittedName>
</protein>
<evidence type="ECO:0000256" key="2">
    <source>
        <dbReference type="ARBA" id="ARBA00007935"/>
    </source>
</evidence>
<dbReference type="Proteomes" id="UP000009885">
    <property type="component" value="Unassembled WGS sequence"/>
</dbReference>
<evidence type="ECO:0000313" key="9">
    <source>
        <dbReference type="EMBL" id="EKU48531.1"/>
    </source>
</evidence>
<evidence type="ECO:0000256" key="4">
    <source>
        <dbReference type="ARBA" id="ARBA00022475"/>
    </source>
</evidence>
<dbReference type="PANTHER" id="PTHR30472:SF19">
    <property type="entry name" value="PETROBACTIN IMPORT SYSTEM PERMEASE PROTEIN YCLO"/>
    <property type="match status" value="1"/>
</dbReference>
<dbReference type="GO" id="GO:0022857">
    <property type="term" value="F:transmembrane transporter activity"/>
    <property type="evidence" value="ECO:0007669"/>
    <property type="project" value="InterPro"/>
</dbReference>
<feature type="transmembrane region" description="Helical" evidence="8">
    <location>
        <begin position="179"/>
        <end position="200"/>
    </location>
</feature>
<dbReference type="PANTHER" id="PTHR30472">
    <property type="entry name" value="FERRIC ENTEROBACTIN TRANSPORT SYSTEM PERMEASE PROTEIN"/>
    <property type="match status" value="1"/>
</dbReference>
<reference evidence="9 10" key="1">
    <citation type="journal article" date="2013" name="Genome Announc.">
        <title>Genome Sequence of Staphylococcus massiliensis Strain S46, Isolated from the Surface of Healthy Human Skin.</title>
        <authorList>
            <person name="Srivastav R."/>
            <person name="Singh A."/>
            <person name="Jangir P.K."/>
            <person name="Kumari C."/>
            <person name="Muduli S."/>
            <person name="Sharma R."/>
        </authorList>
    </citation>
    <scope>NUCLEOTIDE SEQUENCE [LARGE SCALE GENOMIC DNA]</scope>
    <source>
        <strain evidence="9 10">S46</strain>
    </source>
</reference>
<name>K9AR64_9STAP</name>
<evidence type="ECO:0000256" key="7">
    <source>
        <dbReference type="ARBA" id="ARBA00023136"/>
    </source>
</evidence>
<dbReference type="GO" id="GO:0005886">
    <property type="term" value="C:plasma membrane"/>
    <property type="evidence" value="ECO:0007669"/>
    <property type="project" value="UniProtKB-SubCell"/>
</dbReference>